<name>A0AC34FGD8_9BILA</name>
<organism evidence="1 2">
    <name type="scientific">Panagrolaimus sp. ES5</name>
    <dbReference type="NCBI Taxonomy" id="591445"/>
    <lineage>
        <taxon>Eukaryota</taxon>
        <taxon>Metazoa</taxon>
        <taxon>Ecdysozoa</taxon>
        <taxon>Nematoda</taxon>
        <taxon>Chromadorea</taxon>
        <taxon>Rhabditida</taxon>
        <taxon>Tylenchina</taxon>
        <taxon>Panagrolaimomorpha</taxon>
        <taxon>Panagrolaimoidea</taxon>
        <taxon>Panagrolaimidae</taxon>
        <taxon>Panagrolaimus</taxon>
    </lineage>
</organism>
<accession>A0AC34FGD8</accession>
<evidence type="ECO:0000313" key="1">
    <source>
        <dbReference type="Proteomes" id="UP000887579"/>
    </source>
</evidence>
<sequence>MVKPIHLKKLYKTCKFFYVKYQLTLVGDVEIEMDGTIKSDASHWRKIKVPQNLDRIWLYGKLNDYHGNSEALSEFLTRCERINLEKIRFSAELTYEELKILTKSGDVWNLEKNANKDSDFEVKNPYATPYGTEELMEKFYHSVRVNLALCETFDNNFHGTFSVATFRIGRER</sequence>
<proteinExistence type="predicted"/>
<dbReference type="WBParaSite" id="ES5_v2.g16477.t1">
    <property type="protein sequence ID" value="ES5_v2.g16477.t1"/>
    <property type="gene ID" value="ES5_v2.g16477"/>
</dbReference>
<protein>
    <submittedName>
        <fullName evidence="2">Uncharacterized protein</fullName>
    </submittedName>
</protein>
<dbReference type="Proteomes" id="UP000887579">
    <property type="component" value="Unplaced"/>
</dbReference>
<evidence type="ECO:0000313" key="2">
    <source>
        <dbReference type="WBParaSite" id="ES5_v2.g16477.t1"/>
    </source>
</evidence>
<reference evidence="2" key="1">
    <citation type="submission" date="2022-11" db="UniProtKB">
        <authorList>
            <consortium name="WormBaseParasite"/>
        </authorList>
    </citation>
    <scope>IDENTIFICATION</scope>
</reference>